<dbReference type="OrthoDB" id="9803125at2"/>
<keyword evidence="4" id="KW-0560">Oxidoreductase</keyword>
<dbReference type="InterPro" id="IPR036324">
    <property type="entry name" value="Mn/Fe_SOD_N_sf"/>
</dbReference>
<evidence type="ECO:0000256" key="5">
    <source>
        <dbReference type="PIRSR" id="PIRSR000349-1"/>
    </source>
</evidence>
<keyword evidence="8" id="KW-1185">Reference proteome</keyword>
<dbReference type="SUPFAM" id="SSF54719">
    <property type="entry name" value="Fe,Mn superoxide dismutase (SOD), C-terminal domain"/>
    <property type="match status" value="1"/>
</dbReference>
<feature type="binding site" evidence="5">
    <location>
        <position position="27"/>
    </location>
    <ligand>
        <name>Mn(2+)</name>
        <dbReference type="ChEBI" id="CHEBI:29035"/>
    </ligand>
</feature>
<dbReference type="GO" id="GO:0005737">
    <property type="term" value="C:cytoplasm"/>
    <property type="evidence" value="ECO:0007669"/>
    <property type="project" value="TreeGrafter"/>
</dbReference>
<evidence type="ECO:0000259" key="6">
    <source>
        <dbReference type="Pfam" id="PF02777"/>
    </source>
</evidence>
<dbReference type="RefSeq" id="WP_146388092.1">
    <property type="nucleotide sequence ID" value="NZ_VOHK01000004.1"/>
</dbReference>
<dbReference type="InterPro" id="IPR019832">
    <property type="entry name" value="Mn/Fe_SOD_C"/>
</dbReference>
<dbReference type="PANTHER" id="PTHR43595:SF2">
    <property type="entry name" value="SMALL RIBOSOMAL SUBUNIT PROTEIN MS42"/>
    <property type="match status" value="1"/>
</dbReference>
<keyword evidence="3 5" id="KW-0479">Metal-binding</keyword>
<reference evidence="7 8" key="1">
    <citation type="journal article" date="2008" name="Int. J. Syst. Evol. Microbiol.">
        <title>Luteimonas marina sp. nov., isolated from seawater.</title>
        <authorList>
            <person name="Baik K.S."/>
            <person name="Park S.C."/>
            <person name="Kim M.S."/>
            <person name="Kim E.M."/>
            <person name="Park C."/>
            <person name="Chun J."/>
            <person name="Seong C.N."/>
        </authorList>
    </citation>
    <scope>NUCLEOTIDE SEQUENCE [LARGE SCALE GENOMIC DNA]</scope>
    <source>
        <strain evidence="7 8">FR1330</strain>
    </source>
</reference>
<dbReference type="InterPro" id="IPR036314">
    <property type="entry name" value="SOD_C_sf"/>
</dbReference>
<evidence type="ECO:0000313" key="7">
    <source>
        <dbReference type="EMBL" id="TWT20357.1"/>
    </source>
</evidence>
<dbReference type="GO" id="GO:0004784">
    <property type="term" value="F:superoxide dismutase activity"/>
    <property type="evidence" value="ECO:0007669"/>
    <property type="project" value="UniProtKB-EC"/>
</dbReference>
<evidence type="ECO:0000313" key="8">
    <source>
        <dbReference type="Proteomes" id="UP000319980"/>
    </source>
</evidence>
<feature type="domain" description="Manganese/iron superoxide dismutase C-terminal" evidence="6">
    <location>
        <begin position="91"/>
        <end position="191"/>
    </location>
</feature>
<dbReference type="PANTHER" id="PTHR43595">
    <property type="entry name" value="37S RIBOSOMAL PROTEIN S26, MITOCHONDRIAL"/>
    <property type="match status" value="1"/>
</dbReference>
<feature type="binding site" evidence="5">
    <location>
        <position position="162"/>
    </location>
    <ligand>
        <name>Mn(2+)</name>
        <dbReference type="ChEBI" id="CHEBI:29035"/>
    </ligand>
</feature>
<accession>A0A5C5U355</accession>
<name>A0A5C5U355_9GAMM</name>
<dbReference type="SUPFAM" id="SSF46609">
    <property type="entry name" value="Fe,Mn superoxide dismutase (SOD), N-terminal domain"/>
    <property type="match status" value="1"/>
</dbReference>
<dbReference type="Pfam" id="PF02777">
    <property type="entry name" value="Sod_Fe_C"/>
    <property type="match status" value="1"/>
</dbReference>
<dbReference type="InterPro" id="IPR001189">
    <property type="entry name" value="Mn/Fe_SOD"/>
</dbReference>
<organism evidence="7 8">
    <name type="scientific">Luteimonas marina</name>
    <dbReference type="NCBI Taxonomy" id="488485"/>
    <lineage>
        <taxon>Bacteria</taxon>
        <taxon>Pseudomonadati</taxon>
        <taxon>Pseudomonadota</taxon>
        <taxon>Gammaproteobacteria</taxon>
        <taxon>Lysobacterales</taxon>
        <taxon>Lysobacteraceae</taxon>
        <taxon>Luteimonas</taxon>
    </lineage>
</organism>
<evidence type="ECO:0000256" key="1">
    <source>
        <dbReference type="ARBA" id="ARBA00008714"/>
    </source>
</evidence>
<protein>
    <recommendedName>
        <fullName evidence="2">superoxide dismutase</fullName>
        <ecNumber evidence="2">1.15.1.1</ecNumber>
    </recommendedName>
</protein>
<dbReference type="EMBL" id="VOHK01000004">
    <property type="protein sequence ID" value="TWT20357.1"/>
    <property type="molecule type" value="Genomic_DNA"/>
</dbReference>
<evidence type="ECO:0000256" key="2">
    <source>
        <dbReference type="ARBA" id="ARBA00012682"/>
    </source>
</evidence>
<gene>
    <name evidence="7" type="ORF">FQY83_11570</name>
</gene>
<comment type="similarity">
    <text evidence="1">Belongs to the iron/manganese superoxide dismutase family.</text>
</comment>
<dbReference type="GO" id="GO:0046872">
    <property type="term" value="F:metal ion binding"/>
    <property type="evidence" value="ECO:0007669"/>
    <property type="project" value="UniProtKB-KW"/>
</dbReference>
<evidence type="ECO:0000256" key="4">
    <source>
        <dbReference type="ARBA" id="ARBA00023002"/>
    </source>
</evidence>
<dbReference type="PIRSF" id="PIRSF000349">
    <property type="entry name" value="SODismutase"/>
    <property type="match status" value="1"/>
</dbReference>
<dbReference type="Gene3D" id="3.55.40.20">
    <property type="entry name" value="Iron/manganese superoxide dismutase, C-terminal domain"/>
    <property type="match status" value="1"/>
</dbReference>
<dbReference type="AlphaFoldDB" id="A0A5C5U355"/>
<evidence type="ECO:0000256" key="3">
    <source>
        <dbReference type="ARBA" id="ARBA00022723"/>
    </source>
</evidence>
<comment type="caution">
    <text evidence="7">The sequence shown here is derived from an EMBL/GenBank/DDBJ whole genome shotgun (WGS) entry which is preliminary data.</text>
</comment>
<sequence>MPIEPCPLPCDPAAFAPQLSIEAVEAHRRQQQARLDAVNAALGEDDAGEIALDELVRSARGALAAHAAQAWSEDFYWAGLRAPQADGDNEPAGALAAAIAAAFGDTRRLRERFDEAARQLTGQGWIWLVRRRDGLAILATPESVTPLTGRDTPLLACCLWPHAYAHDYGDSRERYLAAFWQLVDWKAVAARMS</sequence>
<dbReference type="EC" id="1.15.1.1" evidence="2"/>
<proteinExistence type="inferred from homology"/>
<dbReference type="Proteomes" id="UP000319980">
    <property type="component" value="Unassembled WGS sequence"/>
</dbReference>